<reference evidence="2 3" key="1">
    <citation type="journal article" date="2019" name="Plant Biotechnol. J.">
        <title>The red bayberry genome and genetic basis of sex determination.</title>
        <authorList>
            <person name="Jia H.M."/>
            <person name="Jia H.J."/>
            <person name="Cai Q.L."/>
            <person name="Wang Y."/>
            <person name="Zhao H.B."/>
            <person name="Yang W.F."/>
            <person name="Wang G.Y."/>
            <person name="Li Y.H."/>
            <person name="Zhan D.L."/>
            <person name="Shen Y.T."/>
            <person name="Niu Q.F."/>
            <person name="Chang L."/>
            <person name="Qiu J."/>
            <person name="Zhao L."/>
            <person name="Xie H.B."/>
            <person name="Fu W.Y."/>
            <person name="Jin J."/>
            <person name="Li X.W."/>
            <person name="Jiao Y."/>
            <person name="Zhou C.C."/>
            <person name="Tu T."/>
            <person name="Chai C.Y."/>
            <person name="Gao J.L."/>
            <person name="Fan L.J."/>
            <person name="van de Weg E."/>
            <person name="Wang J.Y."/>
            <person name="Gao Z.S."/>
        </authorList>
    </citation>
    <scope>NUCLEOTIDE SEQUENCE [LARGE SCALE GENOMIC DNA]</scope>
    <source>
        <tissue evidence="2">Leaves</tissue>
    </source>
</reference>
<dbReference type="PANTHER" id="PTHR33826:SF2">
    <property type="entry name" value="HYDROXYPROLINE-RICH GLYCOPROTEIN FAMILY PROTEIN"/>
    <property type="match status" value="1"/>
</dbReference>
<dbReference type="EMBL" id="RXIC02000020">
    <property type="protein sequence ID" value="KAB1222665.1"/>
    <property type="molecule type" value="Genomic_DNA"/>
</dbReference>
<comment type="caution">
    <text evidence="2">The sequence shown here is derived from an EMBL/GenBank/DDBJ whole genome shotgun (WGS) entry which is preliminary data.</text>
</comment>
<proteinExistence type="predicted"/>
<evidence type="ECO:0000313" key="2">
    <source>
        <dbReference type="EMBL" id="KAB1222665.1"/>
    </source>
</evidence>
<evidence type="ECO:0000313" key="3">
    <source>
        <dbReference type="Proteomes" id="UP000516437"/>
    </source>
</evidence>
<name>A0A6A1WBN6_9ROSI</name>
<organism evidence="2 3">
    <name type="scientific">Morella rubra</name>
    <name type="common">Chinese bayberry</name>
    <dbReference type="NCBI Taxonomy" id="262757"/>
    <lineage>
        <taxon>Eukaryota</taxon>
        <taxon>Viridiplantae</taxon>
        <taxon>Streptophyta</taxon>
        <taxon>Embryophyta</taxon>
        <taxon>Tracheophyta</taxon>
        <taxon>Spermatophyta</taxon>
        <taxon>Magnoliopsida</taxon>
        <taxon>eudicotyledons</taxon>
        <taxon>Gunneridae</taxon>
        <taxon>Pentapetalae</taxon>
        <taxon>rosids</taxon>
        <taxon>fabids</taxon>
        <taxon>Fagales</taxon>
        <taxon>Myricaceae</taxon>
        <taxon>Morella</taxon>
    </lineage>
</organism>
<protein>
    <submittedName>
        <fullName evidence="2">Uncharacterized protein</fullName>
    </submittedName>
</protein>
<evidence type="ECO:0000256" key="1">
    <source>
        <dbReference type="SAM" id="Phobius"/>
    </source>
</evidence>
<dbReference type="AlphaFoldDB" id="A0A6A1WBN6"/>
<sequence>MGKAEDDRVVAAGVAPELSDQNAQTRWCGGGGCSNCGLCWCFGGVRRLTGLRCFLVLLLSAAVFLSAIFWLPPFLQFADRGDLDLDSRLKGGFACVGVLVGSKTVAVDYKCSQCFPLNNHRDYGFHPQPLVLN</sequence>
<keyword evidence="1" id="KW-0812">Transmembrane</keyword>
<keyword evidence="1" id="KW-0472">Membrane</keyword>
<keyword evidence="1" id="KW-1133">Transmembrane helix</keyword>
<dbReference type="Proteomes" id="UP000516437">
    <property type="component" value="Chromosome 2"/>
</dbReference>
<dbReference type="PANTHER" id="PTHR33826">
    <property type="entry name" value="F20B24.21"/>
    <property type="match status" value="1"/>
</dbReference>
<dbReference type="OrthoDB" id="687571at2759"/>
<gene>
    <name evidence="2" type="ORF">CJ030_MR2G016011</name>
</gene>
<accession>A0A6A1WBN6</accession>
<keyword evidence="3" id="KW-1185">Reference proteome</keyword>
<feature type="transmembrane region" description="Helical" evidence="1">
    <location>
        <begin position="53"/>
        <end position="71"/>
    </location>
</feature>